<evidence type="ECO:0000313" key="2">
    <source>
        <dbReference type="EMBL" id="KAK2612297.1"/>
    </source>
</evidence>
<dbReference type="EMBL" id="JASWJB010000018">
    <property type="protein sequence ID" value="KAK2612297.1"/>
    <property type="molecule type" value="Genomic_DNA"/>
</dbReference>
<reference evidence="2" key="1">
    <citation type="submission" date="2023-06" db="EMBL/GenBank/DDBJ databases">
        <title>Conoideocrella luteorostrata (Hypocreales: Clavicipitaceae), a potential biocontrol fungus for elongate hemlock scale in United States Christmas tree production areas.</title>
        <authorList>
            <person name="Barrett H."/>
            <person name="Lovett B."/>
            <person name="Macias A.M."/>
            <person name="Stajich J.E."/>
            <person name="Kasson M.T."/>
        </authorList>
    </citation>
    <scope>NUCLEOTIDE SEQUENCE</scope>
    <source>
        <strain evidence="2">ARSEF 14590</strain>
    </source>
</reference>
<name>A0AAJ0FX94_9HYPO</name>
<evidence type="ECO:0000313" key="3">
    <source>
        <dbReference type="Proteomes" id="UP001251528"/>
    </source>
</evidence>
<evidence type="ECO:0000256" key="1">
    <source>
        <dbReference type="SAM" id="Phobius"/>
    </source>
</evidence>
<feature type="transmembrane region" description="Helical" evidence="1">
    <location>
        <begin position="55"/>
        <end position="75"/>
    </location>
</feature>
<protein>
    <submittedName>
        <fullName evidence="2">Uncharacterized protein</fullName>
    </submittedName>
</protein>
<dbReference type="Proteomes" id="UP001251528">
    <property type="component" value="Unassembled WGS sequence"/>
</dbReference>
<accession>A0AAJ0FX94</accession>
<dbReference type="AlphaFoldDB" id="A0AAJ0FX94"/>
<proteinExistence type="predicted"/>
<gene>
    <name evidence="2" type="ORF">QQS21_001723</name>
</gene>
<organism evidence="2 3">
    <name type="scientific">Conoideocrella luteorostrata</name>
    <dbReference type="NCBI Taxonomy" id="1105319"/>
    <lineage>
        <taxon>Eukaryota</taxon>
        <taxon>Fungi</taxon>
        <taxon>Dikarya</taxon>
        <taxon>Ascomycota</taxon>
        <taxon>Pezizomycotina</taxon>
        <taxon>Sordariomycetes</taxon>
        <taxon>Hypocreomycetidae</taxon>
        <taxon>Hypocreales</taxon>
        <taxon>Clavicipitaceae</taxon>
        <taxon>Conoideocrella</taxon>
    </lineage>
</organism>
<comment type="caution">
    <text evidence="2">The sequence shown here is derived from an EMBL/GenBank/DDBJ whole genome shotgun (WGS) entry which is preliminary data.</text>
</comment>
<keyword evidence="1" id="KW-0472">Membrane</keyword>
<keyword evidence="1" id="KW-0812">Transmembrane</keyword>
<keyword evidence="3" id="KW-1185">Reference proteome</keyword>
<sequence>MILPFASVGPQLVLYKTINLQPISKRAVASALVNGIGGTSNIWSAYLYYAPPQFHAAFGTPMGCAILFVVAITYYRWLVRRENGRLSSGEQDQIAKVVKGGVTEEMVRLNWRYEMY</sequence>
<keyword evidence="1" id="KW-1133">Transmembrane helix</keyword>